<protein>
    <submittedName>
        <fullName evidence="1">Uncharacterized protein</fullName>
    </submittedName>
</protein>
<dbReference type="InterPro" id="IPR054440">
    <property type="entry name" value="Gp32-like"/>
</dbReference>
<evidence type="ECO:0000313" key="2">
    <source>
        <dbReference type="Proteomes" id="UP000414233"/>
    </source>
</evidence>
<keyword evidence="2" id="KW-1185">Reference proteome</keyword>
<dbReference type="EMBL" id="CABPRZ010000041">
    <property type="protein sequence ID" value="VVE59311.1"/>
    <property type="molecule type" value="Genomic_DNA"/>
</dbReference>
<dbReference type="Pfam" id="PF22764">
    <property type="entry name" value="E217_Gp32"/>
    <property type="match status" value="1"/>
</dbReference>
<organism evidence="1 2">
    <name type="scientific">Pandoraea terrae</name>
    <dbReference type="NCBI Taxonomy" id="1537710"/>
    <lineage>
        <taxon>Bacteria</taxon>
        <taxon>Pseudomonadati</taxon>
        <taxon>Pseudomonadota</taxon>
        <taxon>Betaproteobacteria</taxon>
        <taxon>Burkholderiales</taxon>
        <taxon>Burkholderiaceae</taxon>
        <taxon>Pandoraea</taxon>
    </lineage>
</organism>
<dbReference type="Proteomes" id="UP000414233">
    <property type="component" value="Unassembled WGS sequence"/>
</dbReference>
<evidence type="ECO:0000313" key="1">
    <source>
        <dbReference type="EMBL" id="VVE59311.1"/>
    </source>
</evidence>
<dbReference type="AlphaFoldDB" id="A0A5E4ZD49"/>
<proteinExistence type="predicted"/>
<reference evidence="1 2" key="1">
    <citation type="submission" date="2019-08" db="EMBL/GenBank/DDBJ databases">
        <authorList>
            <person name="Peeters C."/>
        </authorList>
    </citation>
    <scope>NUCLEOTIDE SEQUENCE [LARGE SCALE GENOMIC DNA]</scope>
    <source>
        <strain evidence="1 2">LMG 30175</strain>
    </source>
</reference>
<gene>
    <name evidence="1" type="ORF">PTE30175_05413</name>
</gene>
<name>A0A5E4ZD49_9BURK</name>
<accession>A0A5E4ZD49</accession>
<sequence>MTQYSNPLSGPGLDVTVYASNTFPDGLKIDREDLSDDYPAASDVTKSGRITLHVKPSSKADRNLSILVDAYKRYAGRAHEFESIYVNARYPDGNLVAFYGCLIVGEPDDPKGINPSHPYSFHFERSFNAMAAAA</sequence>
<dbReference type="RefSeq" id="WP_150700133.1">
    <property type="nucleotide sequence ID" value="NZ_CABPRZ010000041.1"/>
</dbReference>